<protein>
    <submittedName>
        <fullName evidence="1">Uncharacterized protein</fullName>
    </submittedName>
</protein>
<organism evidence="1 2">
    <name type="scientific">Coleofasciculus chthonoplastes PCC 7420</name>
    <dbReference type="NCBI Taxonomy" id="118168"/>
    <lineage>
        <taxon>Bacteria</taxon>
        <taxon>Bacillati</taxon>
        <taxon>Cyanobacteriota</taxon>
        <taxon>Cyanophyceae</taxon>
        <taxon>Coleofasciculales</taxon>
        <taxon>Coleofasciculaceae</taxon>
        <taxon>Coleofasciculus</taxon>
    </lineage>
</organism>
<dbReference type="HOGENOM" id="CLU_1425782_0_0_3"/>
<name>B4W3H3_9CYAN</name>
<gene>
    <name evidence="1" type="ORF">MC7420_3448</name>
</gene>
<dbReference type="Proteomes" id="UP000003835">
    <property type="component" value="Unassembled WGS sequence"/>
</dbReference>
<dbReference type="EMBL" id="DS989874">
    <property type="protein sequence ID" value="EDX71333.1"/>
    <property type="molecule type" value="Genomic_DNA"/>
</dbReference>
<proteinExistence type="predicted"/>
<reference evidence="1 2" key="1">
    <citation type="submission" date="2008-07" db="EMBL/GenBank/DDBJ databases">
        <authorList>
            <person name="Tandeau de Marsac N."/>
            <person name="Ferriera S."/>
            <person name="Johnson J."/>
            <person name="Kravitz S."/>
            <person name="Beeson K."/>
            <person name="Sutton G."/>
            <person name="Rogers Y.-H."/>
            <person name="Friedman R."/>
            <person name="Frazier M."/>
            <person name="Venter J.C."/>
        </authorList>
    </citation>
    <scope>NUCLEOTIDE SEQUENCE [LARGE SCALE GENOMIC DNA]</scope>
    <source>
        <strain evidence="1 2">PCC 7420</strain>
    </source>
</reference>
<accession>B4W3H3</accession>
<dbReference type="AlphaFoldDB" id="B4W3H3"/>
<sequence>MSEFIQSEFLQALPPRQATPNLTLTRVPIDPTLSFELWTPKWTPRLREFSPVELNLLECDRSRVNRILSKLTWLMGAICVPEDEFGVGDCQPIYDWDAVLEFVTREGRCVNPIVTRVGFNPQTIIPIYDRNRKQEGIIPPQAWEISPPHWSIIFDDLIPGEDGFQLKQSGDWISVEIWTGKPIRREVRNKLPRPAKSRGLGF</sequence>
<evidence type="ECO:0000313" key="2">
    <source>
        <dbReference type="Proteomes" id="UP000003835"/>
    </source>
</evidence>
<keyword evidence="2" id="KW-1185">Reference proteome</keyword>
<evidence type="ECO:0000313" key="1">
    <source>
        <dbReference type="EMBL" id="EDX71333.1"/>
    </source>
</evidence>